<keyword evidence="3" id="KW-1185">Reference proteome</keyword>
<dbReference type="EMBL" id="GG663741">
    <property type="protein sequence ID" value="EEH55672.1"/>
    <property type="molecule type" value="Genomic_DNA"/>
</dbReference>
<evidence type="ECO:0000256" key="1">
    <source>
        <dbReference type="SAM" id="MobiDB-lite"/>
    </source>
</evidence>
<accession>C1MWZ7</accession>
<evidence type="ECO:0000313" key="3">
    <source>
        <dbReference type="Proteomes" id="UP000001876"/>
    </source>
</evidence>
<evidence type="ECO:0000313" key="2">
    <source>
        <dbReference type="EMBL" id="EEH55672.1"/>
    </source>
</evidence>
<name>C1MWZ7_MICPC</name>
<dbReference type="GeneID" id="9685098"/>
<dbReference type="OMA" id="TGAVCEY"/>
<sequence>MSEEIKDDFDAFDDEPTSDVKLTPRSLLAVVRAAEEGTPTESLADAVAKLKTDVATLEAEAKAAIEEDGDGATPAAKAPPAAKEAPSKSLGLSAEGEVQAIGVAMDLSSILYGYQTRTARVFYNAESASASKTAAEIRDQLDDATMGLKRINVEMIGTLSADASAVFETLRDAKPEPGGAVVLVDDDPERIAWVTARVGLDGVEASAFKHATGAVCEYDENGSFARSRIVSHE</sequence>
<feature type="region of interest" description="Disordered" evidence="1">
    <location>
        <begin position="64"/>
        <end position="91"/>
    </location>
</feature>
<gene>
    <name evidence="2" type="ORF">MICPUCDRAFT_59309</name>
</gene>
<organism evidence="3">
    <name type="scientific">Micromonas pusilla (strain CCMP1545)</name>
    <name type="common">Picoplanktonic green alga</name>
    <dbReference type="NCBI Taxonomy" id="564608"/>
    <lineage>
        <taxon>Eukaryota</taxon>
        <taxon>Viridiplantae</taxon>
        <taxon>Chlorophyta</taxon>
        <taxon>Mamiellophyceae</taxon>
        <taxon>Mamiellales</taxon>
        <taxon>Mamiellaceae</taxon>
        <taxon>Micromonas</taxon>
    </lineage>
</organism>
<protein>
    <submittedName>
        <fullName evidence="2">Predicted protein</fullName>
    </submittedName>
</protein>
<dbReference type="Proteomes" id="UP000001876">
    <property type="component" value="Unassembled WGS sequence"/>
</dbReference>
<reference evidence="2 3" key="1">
    <citation type="journal article" date="2009" name="Science">
        <title>Green evolution and dynamic adaptations revealed by genomes of the marine picoeukaryotes Micromonas.</title>
        <authorList>
            <person name="Worden A.Z."/>
            <person name="Lee J.H."/>
            <person name="Mock T."/>
            <person name="Rouze P."/>
            <person name="Simmons M.P."/>
            <person name="Aerts A.L."/>
            <person name="Allen A.E."/>
            <person name="Cuvelier M.L."/>
            <person name="Derelle E."/>
            <person name="Everett M.V."/>
            <person name="Foulon E."/>
            <person name="Grimwood J."/>
            <person name="Gundlach H."/>
            <person name="Henrissat B."/>
            <person name="Napoli C."/>
            <person name="McDonald S.M."/>
            <person name="Parker M.S."/>
            <person name="Rombauts S."/>
            <person name="Salamov A."/>
            <person name="Von Dassow P."/>
            <person name="Badger J.H."/>
            <person name="Coutinho P.M."/>
            <person name="Demir E."/>
            <person name="Dubchak I."/>
            <person name="Gentemann C."/>
            <person name="Eikrem W."/>
            <person name="Gready J.E."/>
            <person name="John U."/>
            <person name="Lanier W."/>
            <person name="Lindquist E.A."/>
            <person name="Lucas S."/>
            <person name="Mayer K.F."/>
            <person name="Moreau H."/>
            <person name="Not F."/>
            <person name="Otillar R."/>
            <person name="Panaud O."/>
            <person name="Pangilinan J."/>
            <person name="Paulsen I."/>
            <person name="Piegu B."/>
            <person name="Poliakov A."/>
            <person name="Robbens S."/>
            <person name="Schmutz J."/>
            <person name="Toulza E."/>
            <person name="Wyss T."/>
            <person name="Zelensky A."/>
            <person name="Zhou K."/>
            <person name="Armbrust E.V."/>
            <person name="Bhattacharya D."/>
            <person name="Goodenough U.W."/>
            <person name="Van de Peer Y."/>
            <person name="Grigoriev I.V."/>
        </authorList>
    </citation>
    <scope>NUCLEOTIDE SEQUENCE [LARGE SCALE GENOMIC DNA]</scope>
    <source>
        <strain evidence="2 3">CCMP1545</strain>
    </source>
</reference>
<feature type="compositionally biased region" description="Low complexity" evidence="1">
    <location>
        <begin position="72"/>
        <end position="84"/>
    </location>
</feature>
<proteinExistence type="predicted"/>
<dbReference type="AlphaFoldDB" id="C1MWZ7"/>
<dbReference type="KEGG" id="mpp:MICPUCDRAFT_59309"/>
<dbReference type="RefSeq" id="XP_003059720.1">
    <property type="nucleotide sequence ID" value="XM_003059674.1"/>
</dbReference>